<dbReference type="Gene3D" id="1.20.5.2050">
    <property type="match status" value="2"/>
</dbReference>
<evidence type="ECO:0000313" key="8">
    <source>
        <dbReference type="Proteomes" id="UP000574390"/>
    </source>
</evidence>
<dbReference type="InterPro" id="IPR001471">
    <property type="entry name" value="AP2/ERF_dom"/>
</dbReference>
<keyword evidence="3" id="KW-0238">DNA-binding</keyword>
<keyword evidence="4" id="KW-0804">Transcription</keyword>
<dbReference type="GO" id="GO:0005634">
    <property type="term" value="C:nucleus"/>
    <property type="evidence" value="ECO:0007669"/>
    <property type="project" value="UniProtKB-SubCell"/>
</dbReference>
<protein>
    <recommendedName>
        <fullName evidence="6">AP2/ERF domain-containing protein</fullName>
    </recommendedName>
</protein>
<evidence type="ECO:0000256" key="5">
    <source>
        <dbReference type="ARBA" id="ARBA00023242"/>
    </source>
</evidence>
<gene>
    <name evidence="7" type="ORF">FOZ62_006925</name>
</gene>
<feature type="domain" description="AP2/ERF" evidence="6">
    <location>
        <begin position="533"/>
        <end position="581"/>
    </location>
</feature>
<name>A0A7J6S7X6_PEROL</name>
<keyword evidence="2" id="KW-0805">Transcription regulation</keyword>
<keyword evidence="5" id="KW-0539">Nucleus</keyword>
<dbReference type="Pfam" id="PF00847">
    <property type="entry name" value="AP2"/>
    <property type="match status" value="2"/>
</dbReference>
<evidence type="ECO:0000313" key="7">
    <source>
        <dbReference type="EMBL" id="KAF4728755.1"/>
    </source>
</evidence>
<dbReference type="Proteomes" id="UP000574390">
    <property type="component" value="Unassembled WGS sequence"/>
</dbReference>
<proteinExistence type="predicted"/>
<comment type="subcellular location">
    <subcellularLocation>
        <location evidence="1">Nucleus</location>
    </subcellularLocation>
</comment>
<evidence type="ECO:0000259" key="6">
    <source>
        <dbReference type="Pfam" id="PF00847"/>
    </source>
</evidence>
<evidence type="ECO:0000256" key="2">
    <source>
        <dbReference type="ARBA" id="ARBA00023015"/>
    </source>
</evidence>
<dbReference type="GO" id="GO:0003700">
    <property type="term" value="F:DNA-binding transcription factor activity"/>
    <property type="evidence" value="ECO:0007669"/>
    <property type="project" value="InterPro"/>
</dbReference>
<evidence type="ECO:0000256" key="3">
    <source>
        <dbReference type="ARBA" id="ARBA00023125"/>
    </source>
</evidence>
<comment type="caution">
    <text evidence="7">The sequence shown here is derived from an EMBL/GenBank/DDBJ whole genome shotgun (WGS) entry which is preliminary data.</text>
</comment>
<accession>A0A7J6S7X6</accession>
<dbReference type="AlphaFoldDB" id="A0A7J6S7X6"/>
<dbReference type="EMBL" id="JABANM010016863">
    <property type="protein sequence ID" value="KAF4728755.1"/>
    <property type="molecule type" value="Genomic_DNA"/>
</dbReference>
<sequence>MSHKRVSRDELGLCCLPSLLTNADLIEAHAVRDPSAGCLHGEEIPYLVKVKPCFEYLSSNDQKSVVETMLAMARNGMTVEEAPDGREGPALGLLTLDAVPDELISLIDDCIGLERVDDELDDHVVNIDADEFRRGYPERVGHHDRHDRVTDCPSSCPGRMTSPHLEIAELKTKLGWMRVSVDPDCLTGASACTVHNNIGVLLRPLLPPDTINPPREMFKTPLSMLVDTMQGRCPILRRPNDAVMVEDAGSCRRQCVNVLRCLDGYWERDPSRPLCIIPAAPKWRSRFYTPKASSQETRGSDLMKLGRAIEDNLLPLLRSRIDADEVRGYAQRLGITDANEESTEELLLRTAEELAMRVTLGIRLATPNYFMFEPQRWAQLREAVQSMLPEAMANLPPGAVGSTYRELAAAIPEHGTTEVVRKVATSKGPEGYGQQRGKRVFCDVYSHGDVSRVSARRTSSRQSGVLGVSWYGRRQSWDAYWNTKEGQQVHKYFSVSKYGDEEALALATECRRNAELRGEAVASLSGTCHKQSGVVGVQWKRPCYWVAKWRVNGKPIEKRFSVEEYGSEEAALEAAIACRRSKVPE</sequence>
<organism evidence="7 8">
    <name type="scientific">Perkinsus olseni</name>
    <name type="common">Perkinsus atlanticus</name>
    <dbReference type="NCBI Taxonomy" id="32597"/>
    <lineage>
        <taxon>Eukaryota</taxon>
        <taxon>Sar</taxon>
        <taxon>Alveolata</taxon>
        <taxon>Perkinsozoa</taxon>
        <taxon>Perkinsea</taxon>
        <taxon>Perkinsida</taxon>
        <taxon>Perkinsidae</taxon>
        <taxon>Perkinsus</taxon>
    </lineage>
</organism>
<reference evidence="7 8" key="1">
    <citation type="submission" date="2020-04" db="EMBL/GenBank/DDBJ databases">
        <title>Perkinsus olseni comparative genomics.</title>
        <authorList>
            <person name="Bogema D.R."/>
        </authorList>
    </citation>
    <scope>NUCLEOTIDE SEQUENCE [LARGE SCALE GENOMIC DNA]</scope>
    <source>
        <strain evidence="7">ATCC PRA-205</strain>
    </source>
</reference>
<evidence type="ECO:0000256" key="1">
    <source>
        <dbReference type="ARBA" id="ARBA00004123"/>
    </source>
</evidence>
<feature type="domain" description="AP2/ERF" evidence="6">
    <location>
        <begin position="464"/>
        <end position="514"/>
    </location>
</feature>
<evidence type="ECO:0000256" key="4">
    <source>
        <dbReference type="ARBA" id="ARBA00023163"/>
    </source>
</evidence>
<dbReference type="GO" id="GO:0003677">
    <property type="term" value="F:DNA binding"/>
    <property type="evidence" value="ECO:0007669"/>
    <property type="project" value="UniProtKB-KW"/>
</dbReference>